<evidence type="ECO:0000313" key="8">
    <source>
        <dbReference type="Proteomes" id="UP000662088"/>
    </source>
</evidence>
<dbReference type="PANTHER" id="PTHR32145:SF11">
    <property type="entry name" value="DIFLAVIN FLAVOPROTEIN A 2-RELATED"/>
    <property type="match status" value="1"/>
</dbReference>
<dbReference type="InterPro" id="IPR029039">
    <property type="entry name" value="Flavoprotein-like_sf"/>
</dbReference>
<dbReference type="InterPro" id="IPR016440">
    <property type="entry name" value="Rubredoxin-O_OxRdtase"/>
</dbReference>
<dbReference type="PIRSF" id="PIRSF005243">
    <property type="entry name" value="ROO"/>
    <property type="match status" value="1"/>
</dbReference>
<accession>A0A8I0A732</accession>
<dbReference type="Pfam" id="PF00258">
    <property type="entry name" value="Flavodoxin_1"/>
    <property type="match status" value="1"/>
</dbReference>
<dbReference type="InterPro" id="IPR045761">
    <property type="entry name" value="ODP_dom"/>
</dbReference>
<keyword evidence="3" id="KW-0813">Transport</keyword>
<dbReference type="GO" id="GO:0016651">
    <property type="term" value="F:oxidoreductase activity, acting on NAD(P)H"/>
    <property type="evidence" value="ECO:0007669"/>
    <property type="project" value="UniProtKB-ARBA"/>
</dbReference>
<proteinExistence type="inferred from homology"/>
<dbReference type="AlphaFoldDB" id="A0A8I0A732"/>
<dbReference type="InterPro" id="IPR008254">
    <property type="entry name" value="Flavodoxin/NO_synth"/>
</dbReference>
<evidence type="ECO:0000313" key="7">
    <source>
        <dbReference type="EMBL" id="MBC5639362.1"/>
    </source>
</evidence>
<dbReference type="EMBL" id="JACOOQ010000003">
    <property type="protein sequence ID" value="MBC5639362.1"/>
    <property type="molecule type" value="Genomic_DNA"/>
</dbReference>
<dbReference type="PANTHER" id="PTHR32145">
    <property type="entry name" value="DIFLAVIN FLAVOPROTEIN A 2-RELATED"/>
    <property type="match status" value="1"/>
</dbReference>
<dbReference type="SMART" id="SM00849">
    <property type="entry name" value="Lactamase_B"/>
    <property type="match status" value="1"/>
</dbReference>
<dbReference type="GO" id="GO:0009055">
    <property type="term" value="F:electron transfer activity"/>
    <property type="evidence" value="ECO:0007669"/>
    <property type="project" value="InterPro"/>
</dbReference>
<dbReference type="GO" id="GO:0010181">
    <property type="term" value="F:FMN binding"/>
    <property type="evidence" value="ECO:0007669"/>
    <property type="project" value="InterPro"/>
</dbReference>
<dbReference type="InterPro" id="IPR051285">
    <property type="entry name" value="NADH_oxidoreductase_modular"/>
</dbReference>
<gene>
    <name evidence="7" type="ORF">H8R92_02745</name>
</gene>
<comment type="similarity">
    <text evidence="2">In the N-terminal section; belongs to the zinc metallo-hydrolase group 3 family.</text>
</comment>
<sequence length="415" mass="46583">MCKTISINPDLTWVGALDPNLRIFDIIMETKFGTTYNSYVLKGTDGVAIFETVKEKFFDEHLEKIKSVVKPEDITYIVVNHTEPDHAGSVGKLLEFAPNATVVGSSLAIRYMGQIMNKPFKNKVVKDGETISLGNKTIKFLSVPQLHWPDTMYSYVIEDETLITCDSFGAHYSDERIIKSKLEAEKEADYIEAYNYYFSMIMGPFKPYVLKALDKIKDLSIKFICPGHGMVLDGANIEKYMELYKEWSQPVKRETPSIVIPYVSAYGYTAELAEKVKAGIEALEENVDVLMYDLVYTDINEVIAEINKCSGLLIGSPTLLADTLPPIWTILGSLNPVIHRGLHASCFGSYGWSGDALKNIEQRFNQLKFNIPVAPLGVMFRPSEDELEKAFAFGHDFAKETLQCVNGGQCNIQNQ</sequence>
<keyword evidence="4" id="KW-0249">Electron transport</keyword>
<comment type="cofactor">
    <cofactor evidence="1">
        <name>Fe cation</name>
        <dbReference type="ChEBI" id="CHEBI:24875"/>
    </cofactor>
</comment>
<dbReference type="Gene3D" id="3.60.15.10">
    <property type="entry name" value="Ribonuclease Z/Hydroxyacylglutathione hydrolase-like"/>
    <property type="match status" value="1"/>
</dbReference>
<name>A0A8I0A732_9CLOT</name>
<evidence type="ECO:0000256" key="1">
    <source>
        <dbReference type="ARBA" id="ARBA00001962"/>
    </source>
</evidence>
<keyword evidence="8" id="KW-1185">Reference proteome</keyword>
<dbReference type="SUPFAM" id="SSF52218">
    <property type="entry name" value="Flavoproteins"/>
    <property type="match status" value="1"/>
</dbReference>
<keyword evidence="5" id="KW-0408">Iron</keyword>
<dbReference type="InterPro" id="IPR001279">
    <property type="entry name" value="Metallo-B-lactamas"/>
</dbReference>
<feature type="domain" description="Flavodoxin-like" evidence="6">
    <location>
        <begin position="258"/>
        <end position="398"/>
    </location>
</feature>
<evidence type="ECO:0000259" key="6">
    <source>
        <dbReference type="PROSITE" id="PS50902"/>
    </source>
</evidence>
<evidence type="ECO:0000256" key="2">
    <source>
        <dbReference type="ARBA" id="ARBA00007121"/>
    </source>
</evidence>
<dbReference type="Pfam" id="PF19583">
    <property type="entry name" value="ODP"/>
    <property type="match status" value="1"/>
</dbReference>
<dbReference type="RefSeq" id="WP_186834658.1">
    <property type="nucleotide sequence ID" value="NZ_JACOOQ010000003.1"/>
</dbReference>
<dbReference type="GO" id="GO:0046872">
    <property type="term" value="F:metal ion binding"/>
    <property type="evidence" value="ECO:0007669"/>
    <property type="project" value="InterPro"/>
</dbReference>
<organism evidence="7 8">
    <name type="scientific">Clostridium lentum</name>
    <dbReference type="NCBI Taxonomy" id="2763037"/>
    <lineage>
        <taxon>Bacteria</taxon>
        <taxon>Bacillati</taxon>
        <taxon>Bacillota</taxon>
        <taxon>Clostridia</taxon>
        <taxon>Eubacteriales</taxon>
        <taxon>Clostridiaceae</taxon>
        <taxon>Clostridium</taxon>
    </lineage>
</organism>
<evidence type="ECO:0000256" key="4">
    <source>
        <dbReference type="ARBA" id="ARBA00022982"/>
    </source>
</evidence>
<evidence type="ECO:0000256" key="3">
    <source>
        <dbReference type="ARBA" id="ARBA00022448"/>
    </source>
</evidence>
<dbReference type="SUPFAM" id="SSF56281">
    <property type="entry name" value="Metallo-hydrolase/oxidoreductase"/>
    <property type="match status" value="1"/>
</dbReference>
<dbReference type="InterPro" id="IPR036866">
    <property type="entry name" value="RibonucZ/Hydroxyglut_hydro"/>
</dbReference>
<dbReference type="PROSITE" id="PS50902">
    <property type="entry name" value="FLAVODOXIN_LIKE"/>
    <property type="match status" value="1"/>
</dbReference>
<reference evidence="7" key="1">
    <citation type="submission" date="2020-08" db="EMBL/GenBank/DDBJ databases">
        <title>Genome public.</title>
        <authorList>
            <person name="Liu C."/>
            <person name="Sun Q."/>
        </authorList>
    </citation>
    <scope>NUCLEOTIDE SEQUENCE</scope>
    <source>
        <strain evidence="7">NSJ-42</strain>
    </source>
</reference>
<comment type="caution">
    <text evidence="7">The sequence shown here is derived from an EMBL/GenBank/DDBJ whole genome shotgun (WGS) entry which is preliminary data.</text>
</comment>
<dbReference type="CDD" id="cd07709">
    <property type="entry name" value="flavodiiron_proteins_MBL-fold"/>
    <property type="match status" value="1"/>
</dbReference>
<dbReference type="Proteomes" id="UP000662088">
    <property type="component" value="Unassembled WGS sequence"/>
</dbReference>
<dbReference type="Gene3D" id="3.40.50.360">
    <property type="match status" value="1"/>
</dbReference>
<protein>
    <submittedName>
        <fullName evidence="7">FprA family A-type flavoprotein</fullName>
    </submittedName>
</protein>
<evidence type="ECO:0000256" key="5">
    <source>
        <dbReference type="ARBA" id="ARBA00023004"/>
    </source>
</evidence>